<protein>
    <recommendedName>
        <fullName evidence="4">AIG1-type G domain-containing protein</fullName>
    </recommendedName>
</protein>
<dbReference type="InterPro" id="IPR027417">
    <property type="entry name" value="P-loop_NTPase"/>
</dbReference>
<evidence type="ECO:0000259" key="4">
    <source>
        <dbReference type="PROSITE" id="PS51720"/>
    </source>
</evidence>
<evidence type="ECO:0000313" key="6">
    <source>
        <dbReference type="Proteomes" id="UP000261420"/>
    </source>
</evidence>
<keyword evidence="6" id="KW-1185">Reference proteome</keyword>
<organism evidence="5 6">
    <name type="scientific">Seriola dumerili</name>
    <name type="common">Greater amberjack</name>
    <name type="synonym">Caranx dumerili</name>
    <dbReference type="NCBI Taxonomy" id="41447"/>
    <lineage>
        <taxon>Eukaryota</taxon>
        <taxon>Metazoa</taxon>
        <taxon>Chordata</taxon>
        <taxon>Craniata</taxon>
        <taxon>Vertebrata</taxon>
        <taxon>Euteleostomi</taxon>
        <taxon>Actinopterygii</taxon>
        <taxon>Neopterygii</taxon>
        <taxon>Teleostei</taxon>
        <taxon>Neoteleostei</taxon>
        <taxon>Acanthomorphata</taxon>
        <taxon>Carangaria</taxon>
        <taxon>Carangiformes</taxon>
        <taxon>Carangidae</taxon>
        <taxon>Seriola</taxon>
    </lineage>
</organism>
<dbReference type="Proteomes" id="UP000261420">
    <property type="component" value="Unplaced"/>
</dbReference>
<dbReference type="Gene3D" id="3.40.50.300">
    <property type="entry name" value="P-loop containing nucleotide triphosphate hydrolases"/>
    <property type="match status" value="1"/>
</dbReference>
<feature type="domain" description="AIG1-type G" evidence="4">
    <location>
        <begin position="1"/>
        <end position="184"/>
    </location>
</feature>
<dbReference type="SUPFAM" id="SSF52540">
    <property type="entry name" value="P-loop containing nucleoside triphosphate hydrolases"/>
    <property type="match status" value="1"/>
</dbReference>
<comment type="similarity">
    <text evidence="1">Belongs to the TRAFAC class TrmE-Era-EngA-EngB-Septin-like GTPase superfamily. AIG1/Toc34/Toc159-like paraseptin GTPase family. IAN subfamily.</text>
</comment>
<proteinExistence type="inferred from homology"/>
<evidence type="ECO:0000256" key="2">
    <source>
        <dbReference type="ARBA" id="ARBA00022741"/>
    </source>
</evidence>
<evidence type="ECO:0000256" key="1">
    <source>
        <dbReference type="ARBA" id="ARBA00008535"/>
    </source>
</evidence>
<dbReference type="GO" id="GO:0005525">
    <property type="term" value="F:GTP binding"/>
    <property type="evidence" value="ECO:0007669"/>
    <property type="project" value="UniProtKB-KW"/>
</dbReference>
<name>A0A3B4UZK7_SERDU</name>
<dbReference type="Ensembl" id="ENSSDUT00000023708.1">
    <property type="protein sequence ID" value="ENSSDUP00000023275.1"/>
    <property type="gene ID" value="ENSSDUG00000016916.1"/>
</dbReference>
<dbReference type="InterPro" id="IPR006703">
    <property type="entry name" value="G_AIG1"/>
</dbReference>
<reference evidence="5" key="2">
    <citation type="submission" date="2025-09" db="UniProtKB">
        <authorList>
            <consortium name="Ensembl"/>
        </authorList>
    </citation>
    <scope>IDENTIFICATION</scope>
</reference>
<dbReference type="AlphaFoldDB" id="A0A3B4UZK7"/>
<dbReference type="InterPro" id="IPR045058">
    <property type="entry name" value="GIMA/IAN/Toc"/>
</dbReference>
<sequence length="277" mass="31923">NRILGQDIFPVNQSFNSVTQDCQREIRKLGDDSGEALAGKTLAIVDTPGLCHTKKDHESVMEEILNCITLIQPGPHVFLFVVDLSEFSQDDEDTLENFKKVFEKSKSHTIVLFTHCQDKRDIKKFLEQSRNKSLSDYIKLGVDHQAFDNKAENNQVTELLEKINKLVNKNGGKYCEGAVFEKAKTAFEEMQKCKLLDSSLDVSVQLRQWYHKGVDELEKHLRFLKPYIVDLCIPQCIMQNSVWSLPKQYIPSCIVLEKRKLSKSCPKVFFYRLSVWS</sequence>
<dbReference type="PANTHER" id="PTHR10903:SF186">
    <property type="entry name" value="GTPASE IMAP FAMILY MEMBER 4-LIKE-RELATED"/>
    <property type="match status" value="1"/>
</dbReference>
<evidence type="ECO:0000256" key="3">
    <source>
        <dbReference type="ARBA" id="ARBA00023134"/>
    </source>
</evidence>
<evidence type="ECO:0000313" key="5">
    <source>
        <dbReference type="Ensembl" id="ENSSDUP00000023275.1"/>
    </source>
</evidence>
<keyword evidence="2" id="KW-0547">Nucleotide-binding</keyword>
<accession>A0A3B4UZK7</accession>
<dbReference type="PROSITE" id="PS51720">
    <property type="entry name" value="G_AIG1"/>
    <property type="match status" value="1"/>
</dbReference>
<dbReference type="GeneTree" id="ENSGT01140000282522"/>
<dbReference type="STRING" id="41447.ENSSDUP00000023275"/>
<dbReference type="Pfam" id="PF04548">
    <property type="entry name" value="AIG1"/>
    <property type="match status" value="1"/>
</dbReference>
<dbReference type="PANTHER" id="PTHR10903">
    <property type="entry name" value="GTPASE, IMAP FAMILY MEMBER-RELATED"/>
    <property type="match status" value="1"/>
</dbReference>
<keyword evidence="3" id="KW-0342">GTP-binding</keyword>
<reference evidence="5" key="1">
    <citation type="submission" date="2025-08" db="UniProtKB">
        <authorList>
            <consortium name="Ensembl"/>
        </authorList>
    </citation>
    <scope>IDENTIFICATION</scope>
</reference>